<dbReference type="NCBIfam" id="TIGR00773">
    <property type="entry name" value="NhaA"/>
    <property type="match status" value="1"/>
</dbReference>
<keyword evidence="4 11" id="KW-1003">Cell membrane</keyword>
<dbReference type="Gene3D" id="1.20.1530.10">
    <property type="entry name" value="Na+/H+ antiporter like domain"/>
    <property type="match status" value="1"/>
</dbReference>
<organism evidence="12 13">
    <name type="scientific">Curtobacterium flaccumfaciens</name>
    <dbReference type="NCBI Taxonomy" id="2035"/>
    <lineage>
        <taxon>Bacteria</taxon>
        <taxon>Bacillati</taxon>
        <taxon>Actinomycetota</taxon>
        <taxon>Actinomycetes</taxon>
        <taxon>Micrococcales</taxon>
        <taxon>Microbacteriaceae</taxon>
        <taxon>Curtobacterium</taxon>
    </lineage>
</organism>
<evidence type="ECO:0000313" key="13">
    <source>
        <dbReference type="Proteomes" id="UP000295764"/>
    </source>
</evidence>
<feature type="transmembrane region" description="Helical" evidence="11">
    <location>
        <begin position="316"/>
        <end position="338"/>
    </location>
</feature>
<feature type="transmembrane region" description="Helical" evidence="11">
    <location>
        <begin position="87"/>
        <end position="109"/>
    </location>
</feature>
<feature type="transmembrane region" description="Helical" evidence="11">
    <location>
        <begin position="202"/>
        <end position="218"/>
    </location>
</feature>
<keyword evidence="9 11" id="KW-0472">Membrane</keyword>
<accession>A0A4R6DNJ4</accession>
<keyword evidence="3 11" id="KW-0050">Antiport</keyword>
<dbReference type="GO" id="GO:0015385">
    <property type="term" value="F:sodium:proton antiporter activity"/>
    <property type="evidence" value="ECO:0007669"/>
    <property type="project" value="UniProtKB-UniRule"/>
</dbReference>
<evidence type="ECO:0000256" key="6">
    <source>
        <dbReference type="ARBA" id="ARBA00022989"/>
    </source>
</evidence>
<protein>
    <recommendedName>
        <fullName evidence="11">Na(+)/H(+) antiporter NhaA</fullName>
    </recommendedName>
    <alternativeName>
        <fullName evidence="11">Sodium/proton antiporter NhaA</fullName>
    </alternativeName>
</protein>
<evidence type="ECO:0000256" key="3">
    <source>
        <dbReference type="ARBA" id="ARBA00022449"/>
    </source>
</evidence>
<reference evidence="12 13" key="1">
    <citation type="submission" date="2019-03" db="EMBL/GenBank/DDBJ databases">
        <title>Genomic analyses of the natural microbiome of Caenorhabditis elegans.</title>
        <authorList>
            <person name="Samuel B."/>
        </authorList>
    </citation>
    <scope>NUCLEOTIDE SEQUENCE [LARGE SCALE GENOMIC DNA]</scope>
    <source>
        <strain evidence="12 13">JUb65</strain>
    </source>
</reference>
<keyword evidence="8 11" id="KW-0406">Ion transport</keyword>
<comment type="catalytic activity">
    <reaction evidence="11">
        <text>Na(+)(in) + 2 H(+)(out) = Na(+)(out) + 2 H(+)(in)</text>
        <dbReference type="Rhea" id="RHEA:29251"/>
        <dbReference type="ChEBI" id="CHEBI:15378"/>
        <dbReference type="ChEBI" id="CHEBI:29101"/>
    </reaction>
</comment>
<comment type="function">
    <text evidence="11">Na(+)/H(+) antiporter that extrudes sodium in exchange for external protons.</text>
</comment>
<proteinExistence type="inferred from homology"/>
<dbReference type="OrthoDB" id="9808135at2"/>
<gene>
    <name evidence="11" type="primary">nhaA</name>
    <name evidence="12" type="ORF">EDF64_101336</name>
</gene>
<dbReference type="AlphaFoldDB" id="A0A4R6DNJ4"/>
<feature type="transmembrane region" description="Helical" evidence="11">
    <location>
        <begin position="353"/>
        <end position="374"/>
    </location>
</feature>
<dbReference type="Pfam" id="PF06965">
    <property type="entry name" value="Na_H_antiport_1"/>
    <property type="match status" value="1"/>
</dbReference>
<dbReference type="InterPro" id="IPR023171">
    <property type="entry name" value="Na/H_antiporter_dom_sf"/>
</dbReference>
<evidence type="ECO:0000256" key="11">
    <source>
        <dbReference type="HAMAP-Rule" id="MF_01844"/>
    </source>
</evidence>
<evidence type="ECO:0000256" key="5">
    <source>
        <dbReference type="ARBA" id="ARBA00022692"/>
    </source>
</evidence>
<keyword evidence="7 11" id="KW-0915">Sodium</keyword>
<evidence type="ECO:0000256" key="10">
    <source>
        <dbReference type="ARBA" id="ARBA00023201"/>
    </source>
</evidence>
<evidence type="ECO:0000256" key="7">
    <source>
        <dbReference type="ARBA" id="ARBA00023053"/>
    </source>
</evidence>
<feature type="transmembrane region" description="Helical" evidence="11">
    <location>
        <begin position="174"/>
        <end position="190"/>
    </location>
</feature>
<dbReference type="RefSeq" id="WP_133518352.1">
    <property type="nucleotide sequence ID" value="NZ_SNVW01000001.1"/>
</dbReference>
<feature type="transmembrane region" description="Helical" evidence="11">
    <location>
        <begin position="148"/>
        <end position="168"/>
    </location>
</feature>
<dbReference type="GO" id="GO:0005886">
    <property type="term" value="C:plasma membrane"/>
    <property type="evidence" value="ECO:0007669"/>
    <property type="project" value="UniProtKB-SubCell"/>
</dbReference>
<keyword evidence="10 11" id="KW-0739">Sodium transport</keyword>
<evidence type="ECO:0000256" key="9">
    <source>
        <dbReference type="ARBA" id="ARBA00023136"/>
    </source>
</evidence>
<comment type="subcellular location">
    <subcellularLocation>
        <location evidence="1">Cell inner membrane</location>
        <topology evidence="1">Multi-pass membrane protein</topology>
    </subcellularLocation>
    <subcellularLocation>
        <location evidence="11">Cell membrane</location>
        <topology evidence="11">Multi-pass membrane protein</topology>
    </subcellularLocation>
</comment>
<dbReference type="InterPro" id="IPR004670">
    <property type="entry name" value="NhaA"/>
</dbReference>
<name>A0A4R6DNJ4_9MICO</name>
<dbReference type="GO" id="GO:0006885">
    <property type="term" value="P:regulation of pH"/>
    <property type="evidence" value="ECO:0007669"/>
    <property type="project" value="UniProtKB-UniRule"/>
</dbReference>
<sequence length="392" mass="40789">MSALVRSPRFSAIALLTAAVLGLLVANSPLGLGLEDLLDVHAPWGAVGLDLSVSHWISDGLLAVFFLLVAIELKHELVAGELSNPKTAIIPAIAAVGGVVVPAGIYLAATTGTPYGHGWPIPTATDIAFALGVLAMFGRGLPSTLRVFLLALAVLDDLIAIIIIAVVFAHDTDFLALGGAVVVLALFWLLGKALRPGRPGQAWVVAGMVVLGVVTWWLVYHSGVHATIAGVALGLVLPRRPGHTLHENVEPWSNAIVLPVFAFASAAVVVPAVGIGELSPTFWAVVLALPVGKVIGITLFGAVATRIFRAPGRSTLSFWSIVTVGVLGGIGFTVSLLMNELAFARNEEILDEGVLAVLVGSGIAIVASAVVVSLRARRYRARRELSEAEATE</sequence>
<keyword evidence="6 11" id="KW-1133">Transmembrane helix</keyword>
<comment type="similarity">
    <text evidence="11">Belongs to the NhaA Na(+)/H(+) (TC 2.A.33) antiporter family.</text>
</comment>
<evidence type="ECO:0000256" key="2">
    <source>
        <dbReference type="ARBA" id="ARBA00022448"/>
    </source>
</evidence>
<dbReference type="HAMAP" id="MF_01844">
    <property type="entry name" value="NhaA"/>
    <property type="match status" value="1"/>
</dbReference>
<keyword evidence="5 11" id="KW-0812">Transmembrane</keyword>
<evidence type="ECO:0000256" key="8">
    <source>
        <dbReference type="ARBA" id="ARBA00023065"/>
    </source>
</evidence>
<feature type="transmembrane region" description="Helical" evidence="11">
    <location>
        <begin position="121"/>
        <end position="141"/>
    </location>
</feature>
<dbReference type="PANTHER" id="PTHR30341">
    <property type="entry name" value="SODIUM ION/PROTON ANTIPORTER NHAA-RELATED"/>
    <property type="match status" value="1"/>
</dbReference>
<keyword evidence="2 11" id="KW-0813">Transport</keyword>
<feature type="transmembrane region" description="Helical" evidence="11">
    <location>
        <begin position="281"/>
        <end position="304"/>
    </location>
</feature>
<dbReference type="Proteomes" id="UP000295764">
    <property type="component" value="Unassembled WGS sequence"/>
</dbReference>
<dbReference type="PANTHER" id="PTHR30341:SF0">
    <property type="entry name" value="NA(+)_H(+) ANTIPORTER NHAA"/>
    <property type="match status" value="1"/>
</dbReference>
<dbReference type="STRING" id="2035.RU06_03475"/>
<comment type="caution">
    <text evidence="12">The sequence shown here is derived from an EMBL/GenBank/DDBJ whole genome shotgun (WGS) entry which is preliminary data.</text>
</comment>
<evidence type="ECO:0000256" key="1">
    <source>
        <dbReference type="ARBA" id="ARBA00004429"/>
    </source>
</evidence>
<feature type="transmembrane region" description="Helical" evidence="11">
    <location>
        <begin position="252"/>
        <end position="275"/>
    </location>
</feature>
<dbReference type="EMBL" id="SNVW01000001">
    <property type="protein sequence ID" value="TDN46470.1"/>
    <property type="molecule type" value="Genomic_DNA"/>
</dbReference>
<evidence type="ECO:0000313" key="12">
    <source>
        <dbReference type="EMBL" id="TDN46470.1"/>
    </source>
</evidence>
<evidence type="ECO:0000256" key="4">
    <source>
        <dbReference type="ARBA" id="ARBA00022475"/>
    </source>
</evidence>